<accession>A0A1I8PKK8</accession>
<feature type="compositionally biased region" description="Low complexity" evidence="1">
    <location>
        <begin position="2003"/>
        <end position="2016"/>
    </location>
</feature>
<feature type="chain" id="PRO_5009326920" evidence="2">
    <location>
        <begin position="25"/>
        <end position="2078"/>
    </location>
</feature>
<sequence length="2078" mass="226546">MKLFLSATLAIMLGIMAQAPRTQAATSLKLGGSGGLFGGLGNLANNLINTGANIAGNIIDTGANVAGNMINTGANIMGGGINTATNILNGGWGTGGQINFDYGALLGQFGVFGGNGNVVLNWNSVLSQGPDAQGNFDLGLLLSQFGFTGNVAKGQLLIKWDSMLKVQPDAAGNISISHLLGQIFGGANGSTTIEWNSGAPQTQIVINWDMIKGVQPDASGNIDLGALLAQFGYNLGSGKYIISWSDWQKLQPNASGQIDFSSIIGQLNGAQSTITLNWQNILSNLGVGNDVTAINVNVNAFKSLKPSASGTVDVGPMLGSFGINIPSLVVNWDTIQNLPSDASGNMDLLALLKLLNVNVEGAPTTTESNITITWDMIKNAQPDANGNIDLGALLTQFGFNLGTGKYIISWNDFQKLSPDASGKIDFTTILGQLNGSTPTTTITFNWNDILHQLGVGSDVTAINVNINAFKNLKPSASGTVDIGPMLSSFGVNIPSLVVNWDTVQNLPSDASGNIDLLNLFKLLNINIEGAPTTVVPQGNIVITWDSIKGAQPDLNGNIDLGALLTQFGYNLAPGKYYITWNDFQKLIPDASGKIDFTTILGQLNPNGGNPSTPTEPTGPVYSMMVNLNDVYSKLNIPSGNKIILGVDTLKNLRPDNSGNVDIGSFLQHFGIPSGSFVVPHSLVQSLPSDASGKIDLLTLLKHFNIGFTYGGNGEPSQPISINLDDLYNRLGFTKGSTIKMSIDTLKSLTPDSFGNVDAGHFLQSLGIGNGSYLINYNVVQNLPTDAEGKIDLLTLFQKFNIDFNYGGQNQPTEPLVVNIDDIFSKLGFGPGSTVTIGIDNLKTIKPDGHGNVDISYFLQQLGINTGSYLINYDVIQNLPSDANGKINLLTLLERLGINFQYGNGTPTGPTEVFLDKIHEKFNIPKGNTITMSVDTLKNLHPDAQGNVDISAFLNNMGIPSGSYLVSYDTIQNLPTDVNGKIDLQTLLNQFNIKFYYGNGSPSENQPTISIQDIYTKFGIKEGSKINISAAPLKNLKPDSAGKVDVGNFLKPLGVPCDSHIVDFGLIQSLPTDPTGNIDLVTLLDNLNVVVTGREPTKLNLDDILNMLTQLSSINGGHSISIDINGIKNLVPNSNNEIDIGPLLQKLNLGNGGSYFINWDFIKNMPNNPTGSIDLLTFLNKLTSGNPVWEEAPKEPNNIDLNALFNQLNGGSTININLQGVWPNSNNEVDLGPLLLQLGIGNGGQFLVNFNTLKELQGPNGNINLTTLISKLPNFNGGGSTTIEWNTHPTQPSNIDISAIINKLVNQGSNTVTLNVEGLRPNGNNQVDIGPFLQQWGLPIGGTFNVDINFLKNMEGPSGTIDLSALLNFLQPQLTQHQTWNIPGETVWQIPEMNLPEKEIPGFEIPTGHVPTDVPVAEIPTIEIPQQPEETHWVPEQPEEPHWVPEQPEEPHWVPEQPEEPHWVPEQPEEPHWVPETPEEPHWVPEQPEEPHWVPETPEEPHWVPEQPEEPHWVPEQPEQPTWVPQQPEEPTWVPEQPEQPTWEPEQPEEPTWVPEQPEQPTWEPEQPIVQPEEPEQPTWEPENPEVPTWEEETPSVEPTPEEPTYPYPEEEPSWPFEPEEPNWPVEPEEPSTPELEPKPEEPFPVPEEQPFPQPFPEPWRPNWDITGRPGFYPQFFYQLPQHIREILIRFLHGYPGFDLSLRPDYRLIIELLHQLKYVPTFGRDPMTYDPLIANLMLQLYGRPSFDIDFTLHSYLIRQLYDMPSRNYLLRFLYDMPTYDLLTLYLHGSRNPWDFMGQPSPRDYLLRLLYGPSIPSYFWRNIYGNPIPGYPHHGRPHHGHPHHGHPHHGYPHGPHFPSHGFFPRPTHGHPGFPNSGRPGHFPISINGRPGTGFLPNFGKPSTFPSFPSGKPSYPGTGFLPSSGKPSTFPSFPSGLRPVGGHLIGNMQITVTHPGSPAVTIPANLPKLPTIQQFLNNFANNPSNGKGPVTTYPSITTLPNNFQFPGSGSPSSSGGAPSTQNFPGTGGLPNFGNFPSSPNPTMGNFFNSLKNHFGSGARPNFGSMFGNSLGLPPQPRAVNA</sequence>
<feature type="signal peptide" evidence="2">
    <location>
        <begin position="1"/>
        <end position="24"/>
    </location>
</feature>
<keyword evidence="2" id="KW-0732">Signal</keyword>
<feature type="compositionally biased region" description="Pro residues" evidence="1">
    <location>
        <begin position="1642"/>
        <end position="1657"/>
    </location>
</feature>
<dbReference type="EnsemblMetazoa" id="SCAU008929-RA">
    <property type="protein sequence ID" value="SCAU008929-PA"/>
    <property type="gene ID" value="SCAU008929"/>
</dbReference>
<evidence type="ECO:0000313" key="4">
    <source>
        <dbReference type="Proteomes" id="UP000095300"/>
    </source>
</evidence>
<evidence type="ECO:0000256" key="1">
    <source>
        <dbReference type="SAM" id="MobiDB-lite"/>
    </source>
</evidence>
<protein>
    <submittedName>
        <fullName evidence="3">Uncharacterized protein</fullName>
    </submittedName>
</protein>
<keyword evidence="4" id="KW-1185">Reference proteome</keyword>
<feature type="region of interest" description="Disordered" evidence="1">
    <location>
        <begin position="1427"/>
        <end position="1657"/>
    </location>
</feature>
<dbReference type="Proteomes" id="UP000095300">
    <property type="component" value="Unassembled WGS sequence"/>
</dbReference>
<dbReference type="VEuPathDB" id="VectorBase:SCAU008929"/>
<feature type="compositionally biased region" description="Basic and acidic residues" evidence="1">
    <location>
        <begin position="1428"/>
        <end position="1512"/>
    </location>
</feature>
<evidence type="ECO:0000313" key="3">
    <source>
        <dbReference type="EnsemblMetazoa" id="SCAU008929-PA"/>
    </source>
</evidence>
<feature type="region of interest" description="Disordered" evidence="1">
    <location>
        <begin position="1831"/>
        <end position="1881"/>
    </location>
</feature>
<feature type="compositionally biased region" description="Acidic residues" evidence="1">
    <location>
        <begin position="1608"/>
        <end position="1631"/>
    </location>
</feature>
<feature type="region of interest" description="Disordered" evidence="1">
    <location>
        <begin position="1999"/>
        <end position="2034"/>
    </location>
</feature>
<dbReference type="OrthoDB" id="9631836at2759"/>
<feature type="compositionally biased region" description="Low complexity" evidence="1">
    <location>
        <begin position="1532"/>
        <end position="1587"/>
    </location>
</feature>
<evidence type="ECO:0000256" key="2">
    <source>
        <dbReference type="SAM" id="SignalP"/>
    </source>
</evidence>
<proteinExistence type="predicted"/>
<gene>
    <name evidence="3" type="primary">106088502</name>
</gene>
<name>A0A1I8PKK8_STOCA</name>
<feature type="compositionally biased region" description="Low complexity" evidence="1">
    <location>
        <begin position="1850"/>
        <end position="1864"/>
    </location>
</feature>
<organism evidence="3 4">
    <name type="scientific">Stomoxys calcitrans</name>
    <name type="common">Stable fly</name>
    <name type="synonym">Conops calcitrans</name>
    <dbReference type="NCBI Taxonomy" id="35570"/>
    <lineage>
        <taxon>Eukaryota</taxon>
        <taxon>Metazoa</taxon>
        <taxon>Ecdysozoa</taxon>
        <taxon>Arthropoda</taxon>
        <taxon>Hexapoda</taxon>
        <taxon>Insecta</taxon>
        <taxon>Pterygota</taxon>
        <taxon>Neoptera</taxon>
        <taxon>Endopterygota</taxon>
        <taxon>Diptera</taxon>
        <taxon>Brachycera</taxon>
        <taxon>Muscomorpha</taxon>
        <taxon>Muscoidea</taxon>
        <taxon>Muscidae</taxon>
        <taxon>Stomoxys</taxon>
    </lineage>
</organism>
<feature type="compositionally biased region" description="Basic residues" evidence="1">
    <location>
        <begin position="1831"/>
        <end position="1849"/>
    </location>
</feature>
<reference evidence="3" key="1">
    <citation type="submission" date="2020-05" db="UniProtKB">
        <authorList>
            <consortium name="EnsemblMetazoa"/>
        </authorList>
    </citation>
    <scope>IDENTIFICATION</scope>
    <source>
        <strain evidence="3">USDA</strain>
    </source>
</reference>